<proteinExistence type="predicted"/>
<dbReference type="Pfam" id="PF13459">
    <property type="entry name" value="Fer4_15"/>
    <property type="match status" value="1"/>
</dbReference>
<organism evidence="7 8">
    <name type="scientific">Candidatus Korarchaeum cryptofilum</name>
    <dbReference type="NCBI Taxonomy" id="498846"/>
    <lineage>
        <taxon>Archaea</taxon>
        <taxon>Thermoproteota</taxon>
        <taxon>Candidatus Korarchaeia</taxon>
        <taxon>Candidatus Korarchaeales</taxon>
        <taxon>Candidatus Korarchaeaceae</taxon>
        <taxon>Candidatus Korarchaeum</taxon>
    </lineage>
</organism>
<keyword evidence="5" id="KW-0411">Iron-sulfur</keyword>
<dbReference type="RefSeq" id="WP_125741022.1">
    <property type="nucleotide sequence ID" value="NZ_RCOR01000018.1"/>
</dbReference>
<dbReference type="GO" id="GO:0046872">
    <property type="term" value="F:metal ion binding"/>
    <property type="evidence" value="ECO:0007669"/>
    <property type="project" value="UniProtKB-KW"/>
</dbReference>
<keyword evidence="1" id="KW-0813">Transport</keyword>
<dbReference type="PANTHER" id="PTHR36923">
    <property type="entry name" value="FERREDOXIN"/>
    <property type="match status" value="1"/>
</dbReference>
<evidence type="ECO:0000256" key="1">
    <source>
        <dbReference type="ARBA" id="ARBA00022448"/>
    </source>
</evidence>
<dbReference type="Proteomes" id="UP000278149">
    <property type="component" value="Unassembled WGS sequence"/>
</dbReference>
<dbReference type="GO" id="GO:0051536">
    <property type="term" value="F:iron-sulfur cluster binding"/>
    <property type="evidence" value="ECO:0007669"/>
    <property type="project" value="UniProtKB-KW"/>
</dbReference>
<dbReference type="AlphaFoldDB" id="A0A3R9PE36"/>
<keyword evidence="2" id="KW-0479">Metal-binding</keyword>
<dbReference type="SUPFAM" id="SSF54862">
    <property type="entry name" value="4Fe-4S ferredoxins"/>
    <property type="match status" value="1"/>
</dbReference>
<gene>
    <name evidence="7" type="ORF">D9Q81_02440</name>
</gene>
<evidence type="ECO:0000313" key="8">
    <source>
        <dbReference type="Proteomes" id="UP000278149"/>
    </source>
</evidence>
<reference evidence="7 8" key="1">
    <citation type="submission" date="2018-10" db="EMBL/GenBank/DDBJ databases">
        <title>Co-occurring genomic capacity for anaerobic methane metabolism and dissimilatory sulfite reduction discovered in the Korarchaeota.</title>
        <authorList>
            <person name="Mckay L.J."/>
            <person name="Dlakic M."/>
            <person name="Fields M.W."/>
            <person name="Delmont T.O."/>
            <person name="Eren A.M."/>
            <person name="Jay Z.J."/>
            <person name="Klingelsmith K.B."/>
            <person name="Rusch D.B."/>
            <person name="Inskeep W.P."/>
        </authorList>
    </citation>
    <scope>NUCLEOTIDE SEQUENCE [LARGE SCALE GENOMIC DNA]</scope>
    <source>
        <strain evidence="7 8">WS</strain>
    </source>
</reference>
<evidence type="ECO:0000256" key="5">
    <source>
        <dbReference type="ARBA" id="ARBA00023014"/>
    </source>
</evidence>
<evidence type="ECO:0000256" key="2">
    <source>
        <dbReference type="ARBA" id="ARBA00022723"/>
    </source>
</evidence>
<evidence type="ECO:0000313" key="7">
    <source>
        <dbReference type="EMBL" id="RSN69484.1"/>
    </source>
</evidence>
<dbReference type="InterPro" id="IPR017896">
    <property type="entry name" value="4Fe4S_Fe-S-bd"/>
</dbReference>
<sequence>MPIRVKVDRSLCIGCGVAPTLCSEVFVLEDGKNRIVPEFSSETNDEISIGKVDDKLKECVETAAKSCPVEAISFEVF</sequence>
<accession>A0A3R9PE36</accession>
<keyword evidence="4" id="KW-0408">Iron</keyword>
<dbReference type="PANTHER" id="PTHR36923:SF3">
    <property type="entry name" value="FERREDOXIN"/>
    <property type="match status" value="1"/>
</dbReference>
<evidence type="ECO:0000256" key="4">
    <source>
        <dbReference type="ARBA" id="ARBA00023004"/>
    </source>
</evidence>
<dbReference type="PROSITE" id="PS51379">
    <property type="entry name" value="4FE4S_FER_2"/>
    <property type="match status" value="1"/>
</dbReference>
<name>A0A3R9PE36_9CREN</name>
<dbReference type="InterPro" id="IPR051269">
    <property type="entry name" value="Fe-S_cluster_ET"/>
</dbReference>
<comment type="caution">
    <text evidence="7">The sequence shown here is derived from an EMBL/GenBank/DDBJ whole genome shotgun (WGS) entry which is preliminary data.</text>
</comment>
<evidence type="ECO:0000256" key="3">
    <source>
        <dbReference type="ARBA" id="ARBA00022982"/>
    </source>
</evidence>
<protein>
    <submittedName>
        <fullName evidence="7">Ferredoxin</fullName>
    </submittedName>
</protein>
<feature type="domain" description="4Fe-4S ferredoxin-type" evidence="6">
    <location>
        <begin position="3"/>
        <end position="31"/>
    </location>
</feature>
<dbReference type="EMBL" id="RCOR01000018">
    <property type="protein sequence ID" value="RSN69484.1"/>
    <property type="molecule type" value="Genomic_DNA"/>
</dbReference>
<keyword evidence="3" id="KW-0249">Electron transport</keyword>
<dbReference type="Gene3D" id="3.30.70.20">
    <property type="match status" value="1"/>
</dbReference>
<evidence type="ECO:0000259" key="6">
    <source>
        <dbReference type="PROSITE" id="PS51379"/>
    </source>
</evidence>